<proteinExistence type="predicted"/>
<accession>A0ABV2TDW9</accession>
<dbReference type="InterPro" id="IPR008969">
    <property type="entry name" value="CarboxyPept-like_regulatory"/>
</dbReference>
<name>A0ABV2TDW9_9BACT</name>
<keyword evidence="2" id="KW-1185">Reference proteome</keyword>
<sequence>MGTLRYHATLSMKLFVCLCCCLLSSIKIYPQGTPPLDVLKHVVTAADSFRQYLPVEKAYLHFDKTAYATGDTMWFKAYLFNAADFTYTLKSGLLYLELSRDSNYLVKRICLPMVGGLTWGDIILDEDRFPAGSYTLRAYTNWMRNFGEEYIFSRQFVIAGGNQDRRVHTQLKLLKDHANEIARLQLQWQDGGNKPVSGADLDIKVLQGKKVVYKNQASTATDGKVDIAFETPGKKGGPLVLEAREGKQGETLRIPLLLNRPQNTDLQFMPEGGSWINGQPARIGFKAIGEDGKGVPVHGKIVNSHQEEVATFTAKHLGMGTFNMVPEAGETYTAQLLLPDSSKLTYSLPAVHQSGTQMQVMNIPGKDSVLVLLASSEDIVEKGSGQSYLLIAQSADGIQYAAVVHFGNGSMQIKVAKELFPTGVARFTLLNMNRQPVNERIIFIDRHQHLQIKMTMDKTVYHPRDSIDMQISVTNAVGKPVQGSFSLAVTDDAQVNQQLPGNGNMISYLQLCADLKGYIEDPDYYFFSGDAHAGEALDCLLLTQGWVGYNWEQVFTPPSLLYPAEPGLMVRGTVLNAFNKPVKRTGVMLFSTSPLLLKDTLTDDQGRFVFTDFPPLDTVGFVVQARNRRGKSFNVGVEVDEFKPPVFSALAVPPVLPWNVNSDPTLLEYVKNNSVFRQEVEKIRLGGHALKEVVVNAKKGVAGSKSLNDPGEADLVLDEAVMKEAGKMTLEEVLLQRVKGFHWGFVNKKGLGYLLQNAEVKFVIDGMDVDFFYSETPGFSNINDHGNYLKSQLEYFTAEDIKGIEVMSSAGFSANYKSRYMSVEERMALAQKGQEVTYIEITTRGGHGPLQKKTPGTYVYKPIPFVWPRTFYRPRYIATDVNQPMKDLRATIHWIPDVVTDENGKASVSFYAADQTGTYTAIITGSDMLGGIGYQRQQVAIRKE</sequence>
<dbReference type="RefSeq" id="WP_354663408.1">
    <property type="nucleotide sequence ID" value="NZ_JBEXAC010000002.1"/>
</dbReference>
<dbReference type="EMBL" id="JBEXAC010000002">
    <property type="protein sequence ID" value="MET7000855.1"/>
    <property type="molecule type" value="Genomic_DNA"/>
</dbReference>
<reference evidence="1 2" key="1">
    <citation type="submission" date="2024-06" db="EMBL/GenBank/DDBJ databases">
        <title>Chitinophaga defluvii sp. nov., isolated from municipal sewage.</title>
        <authorList>
            <person name="Zhang L."/>
        </authorList>
    </citation>
    <scope>NUCLEOTIDE SEQUENCE [LARGE SCALE GENOMIC DNA]</scope>
    <source>
        <strain evidence="1 2">H8</strain>
    </source>
</reference>
<dbReference type="Proteomes" id="UP001549749">
    <property type="component" value="Unassembled WGS sequence"/>
</dbReference>
<dbReference type="SUPFAM" id="SSF49464">
    <property type="entry name" value="Carboxypeptidase regulatory domain-like"/>
    <property type="match status" value="1"/>
</dbReference>
<evidence type="ECO:0000313" key="1">
    <source>
        <dbReference type="EMBL" id="MET7000855.1"/>
    </source>
</evidence>
<protein>
    <submittedName>
        <fullName evidence="1">Carboxypeptidase-like regulatory domain-containing protein</fullName>
    </submittedName>
</protein>
<gene>
    <name evidence="1" type="ORF">ABR189_25960</name>
</gene>
<evidence type="ECO:0000313" key="2">
    <source>
        <dbReference type="Proteomes" id="UP001549749"/>
    </source>
</evidence>
<organism evidence="1 2">
    <name type="scientific">Chitinophaga defluvii</name>
    <dbReference type="NCBI Taxonomy" id="3163343"/>
    <lineage>
        <taxon>Bacteria</taxon>
        <taxon>Pseudomonadati</taxon>
        <taxon>Bacteroidota</taxon>
        <taxon>Chitinophagia</taxon>
        <taxon>Chitinophagales</taxon>
        <taxon>Chitinophagaceae</taxon>
        <taxon>Chitinophaga</taxon>
    </lineage>
</organism>
<comment type="caution">
    <text evidence="1">The sequence shown here is derived from an EMBL/GenBank/DDBJ whole genome shotgun (WGS) entry which is preliminary data.</text>
</comment>